<proteinExistence type="predicted"/>
<dbReference type="InterPro" id="IPR036465">
    <property type="entry name" value="vWFA_dom_sf"/>
</dbReference>
<dbReference type="OrthoDB" id="4623238at2"/>
<keyword evidence="1" id="KW-0472">Membrane</keyword>
<dbReference type="AlphaFoldDB" id="A0A2K1SWU0"/>
<sequence length="392" mass="44177">MFVSVCILLFVFIYDFVIQKKRRKIWESLILNQENSLNSKRKNKFVENASSSDNSNKSSKKSKSSKKNIENISTLYTFSIDDDLQGTIASRLWRKWIILRRTATILLVLSLISALGLFARPSKISDAHEQASTRDIVLCLDVSGSTLPYDQEVLQSYLSFVEHFQGERIGLSIFNSTSRTVFPLTDDYELVKKQLSYASKLLNGVQTQSSIDKMQQRQYQQISDWLDGTQNRKESTSLIGDGLVSCAAMIPGFIYGSTNNGHKTANRFHRNASIVLATDNVVSGKPTYTLQQALDLTKQAHITVDGLYSGSTENENNDTTLSMKNLIETHGGTFLTRNNDSVLSLVRKIEQTRGIFANKNNQSALSDDPDLWILLTILCFIVWLTIARSMKR</sequence>
<dbReference type="Gene3D" id="3.40.50.410">
    <property type="entry name" value="von Willebrand factor, type A domain"/>
    <property type="match status" value="1"/>
</dbReference>
<comment type="caution">
    <text evidence="3">The sequence shown here is derived from an EMBL/GenBank/DDBJ whole genome shotgun (WGS) entry which is preliminary data.</text>
</comment>
<keyword evidence="1" id="KW-0812">Transmembrane</keyword>
<dbReference type="InterPro" id="IPR002035">
    <property type="entry name" value="VWF_A"/>
</dbReference>
<evidence type="ECO:0000256" key="1">
    <source>
        <dbReference type="SAM" id="Phobius"/>
    </source>
</evidence>
<reference evidence="3 4" key="1">
    <citation type="submission" date="2016-10" db="EMBL/GenBank/DDBJ databases">
        <authorList>
            <person name="Varghese N."/>
        </authorList>
    </citation>
    <scope>NUCLEOTIDE SEQUENCE [LARGE SCALE GENOMIC DNA]</scope>
    <source>
        <strain evidence="3 4">KA00225</strain>
    </source>
</reference>
<dbReference type="Pfam" id="PF13519">
    <property type="entry name" value="VWA_2"/>
    <property type="match status" value="1"/>
</dbReference>
<protein>
    <submittedName>
        <fullName evidence="3">VWA domain-containing protein</fullName>
    </submittedName>
</protein>
<evidence type="ECO:0000259" key="2">
    <source>
        <dbReference type="Pfam" id="PF13519"/>
    </source>
</evidence>
<evidence type="ECO:0000313" key="3">
    <source>
        <dbReference type="EMBL" id="PNS43983.1"/>
    </source>
</evidence>
<feature type="transmembrane region" description="Helical" evidence="1">
    <location>
        <begin position="371"/>
        <end position="387"/>
    </location>
</feature>
<organism evidence="3 4">
    <name type="scientific">Gardnerella vaginalis</name>
    <dbReference type="NCBI Taxonomy" id="2702"/>
    <lineage>
        <taxon>Bacteria</taxon>
        <taxon>Bacillati</taxon>
        <taxon>Actinomycetota</taxon>
        <taxon>Actinomycetes</taxon>
        <taxon>Bifidobacteriales</taxon>
        <taxon>Bifidobacteriaceae</taxon>
        <taxon>Gardnerella</taxon>
    </lineage>
</organism>
<dbReference type="SUPFAM" id="SSF53300">
    <property type="entry name" value="vWA-like"/>
    <property type="match status" value="1"/>
</dbReference>
<name>A0A2K1SWU0_GARVA</name>
<accession>A0A2K1SWU0</accession>
<dbReference type="EMBL" id="MNLH01000001">
    <property type="protein sequence ID" value="PNS43983.1"/>
    <property type="molecule type" value="Genomic_DNA"/>
</dbReference>
<gene>
    <name evidence="3" type="ORF">BFS05_01040</name>
</gene>
<feature type="transmembrane region" description="Helical" evidence="1">
    <location>
        <begin position="98"/>
        <end position="119"/>
    </location>
</feature>
<evidence type="ECO:0000313" key="4">
    <source>
        <dbReference type="Proteomes" id="UP000236146"/>
    </source>
</evidence>
<dbReference type="Proteomes" id="UP000236146">
    <property type="component" value="Unassembled WGS sequence"/>
</dbReference>
<keyword evidence="1" id="KW-1133">Transmembrane helix</keyword>
<feature type="domain" description="VWFA" evidence="2">
    <location>
        <begin position="136"/>
        <end position="218"/>
    </location>
</feature>